<dbReference type="Gene3D" id="3.30.40.10">
    <property type="entry name" value="Zinc/RING finger domain, C3HC4 (zinc finger)"/>
    <property type="match status" value="2"/>
</dbReference>
<dbReference type="InterPro" id="IPR001965">
    <property type="entry name" value="Znf_PHD"/>
</dbReference>
<feature type="compositionally biased region" description="Basic and acidic residues" evidence="5">
    <location>
        <begin position="942"/>
        <end position="957"/>
    </location>
</feature>
<dbReference type="InterPro" id="IPR011011">
    <property type="entry name" value="Znf_FYVE_PHD"/>
</dbReference>
<evidence type="ECO:0000256" key="5">
    <source>
        <dbReference type="SAM" id="MobiDB-lite"/>
    </source>
</evidence>
<dbReference type="PROSITE" id="PS50016">
    <property type="entry name" value="ZF_PHD_2"/>
    <property type="match status" value="1"/>
</dbReference>
<reference evidence="8" key="1">
    <citation type="submission" date="2024-02" db="UniProtKB">
        <authorList>
            <consortium name="WormBaseParasite"/>
        </authorList>
    </citation>
    <scope>IDENTIFICATION</scope>
</reference>
<keyword evidence="2 4" id="KW-0863">Zinc-finger</keyword>
<feature type="region of interest" description="Disordered" evidence="5">
    <location>
        <begin position="942"/>
        <end position="982"/>
    </location>
</feature>
<feature type="compositionally biased region" description="Polar residues" evidence="5">
    <location>
        <begin position="508"/>
        <end position="517"/>
    </location>
</feature>
<dbReference type="InterPro" id="IPR019787">
    <property type="entry name" value="Znf_PHD-finger"/>
</dbReference>
<feature type="compositionally biased region" description="Basic and acidic residues" evidence="5">
    <location>
        <begin position="969"/>
        <end position="982"/>
    </location>
</feature>
<dbReference type="CDD" id="cd15534">
    <property type="entry name" value="PHD2_PHF12_Rco1"/>
    <property type="match status" value="1"/>
</dbReference>
<feature type="region of interest" description="Disordered" evidence="5">
    <location>
        <begin position="460"/>
        <end position="661"/>
    </location>
</feature>
<feature type="compositionally biased region" description="Pro residues" evidence="5">
    <location>
        <begin position="634"/>
        <end position="649"/>
    </location>
</feature>
<feature type="compositionally biased region" description="Basic and acidic residues" evidence="5">
    <location>
        <begin position="556"/>
        <end position="572"/>
    </location>
</feature>
<feature type="region of interest" description="Disordered" evidence="5">
    <location>
        <begin position="826"/>
        <end position="855"/>
    </location>
</feature>
<dbReference type="InterPro" id="IPR019786">
    <property type="entry name" value="Zinc_finger_PHD-type_CS"/>
</dbReference>
<dbReference type="GO" id="GO:0008270">
    <property type="term" value="F:zinc ion binding"/>
    <property type="evidence" value="ECO:0007669"/>
    <property type="project" value="UniProtKB-KW"/>
</dbReference>
<dbReference type="GO" id="GO:0003714">
    <property type="term" value="F:transcription corepressor activity"/>
    <property type="evidence" value="ECO:0007669"/>
    <property type="project" value="InterPro"/>
</dbReference>
<keyword evidence="3" id="KW-0862">Zinc</keyword>
<dbReference type="PANTHER" id="PTHR46309:SF1">
    <property type="entry name" value="PHD FINGER PROTEIN 12"/>
    <property type="match status" value="1"/>
</dbReference>
<keyword evidence="7" id="KW-1185">Reference proteome</keyword>
<dbReference type="AlphaFoldDB" id="A0AAF3EAI8"/>
<feature type="compositionally biased region" description="Basic and acidic residues" evidence="5">
    <location>
        <begin position="842"/>
        <end position="855"/>
    </location>
</feature>
<name>A0AAF3EAI8_9BILA</name>
<feature type="compositionally biased region" description="Basic and acidic residues" evidence="5">
    <location>
        <begin position="467"/>
        <end position="489"/>
    </location>
</feature>
<evidence type="ECO:0000313" key="8">
    <source>
        <dbReference type="WBParaSite" id="MBELARI_LOCUS10941"/>
    </source>
</evidence>
<dbReference type="GO" id="GO:0000122">
    <property type="term" value="P:negative regulation of transcription by RNA polymerase II"/>
    <property type="evidence" value="ECO:0007669"/>
    <property type="project" value="TreeGrafter"/>
</dbReference>
<dbReference type="InterPro" id="IPR042163">
    <property type="entry name" value="PHF12"/>
</dbReference>
<proteinExistence type="predicted"/>
<evidence type="ECO:0000256" key="1">
    <source>
        <dbReference type="ARBA" id="ARBA00022723"/>
    </source>
</evidence>
<dbReference type="PROSITE" id="PS01359">
    <property type="entry name" value="ZF_PHD_1"/>
    <property type="match status" value="1"/>
</dbReference>
<organism evidence="7 8">
    <name type="scientific">Mesorhabditis belari</name>
    <dbReference type="NCBI Taxonomy" id="2138241"/>
    <lineage>
        <taxon>Eukaryota</taxon>
        <taxon>Metazoa</taxon>
        <taxon>Ecdysozoa</taxon>
        <taxon>Nematoda</taxon>
        <taxon>Chromadorea</taxon>
        <taxon>Rhabditida</taxon>
        <taxon>Rhabditina</taxon>
        <taxon>Rhabditomorpha</taxon>
        <taxon>Rhabditoidea</taxon>
        <taxon>Rhabditidae</taxon>
        <taxon>Mesorhabditinae</taxon>
        <taxon>Mesorhabditis</taxon>
    </lineage>
</organism>
<accession>A0AAF3EAI8</accession>
<dbReference type="Proteomes" id="UP000887575">
    <property type="component" value="Unassembled WGS sequence"/>
</dbReference>
<feature type="region of interest" description="Disordered" evidence="5">
    <location>
        <begin position="1"/>
        <end position="54"/>
    </location>
</feature>
<feature type="compositionally biased region" description="Polar residues" evidence="5">
    <location>
        <begin position="827"/>
        <end position="836"/>
    </location>
</feature>
<evidence type="ECO:0000259" key="6">
    <source>
        <dbReference type="PROSITE" id="PS50016"/>
    </source>
</evidence>
<evidence type="ECO:0000256" key="4">
    <source>
        <dbReference type="PROSITE-ProRule" id="PRU00146"/>
    </source>
</evidence>
<dbReference type="CDD" id="cd00060">
    <property type="entry name" value="FHA"/>
    <property type="match status" value="1"/>
</dbReference>
<feature type="compositionally biased region" description="Basic and acidic residues" evidence="5">
    <location>
        <begin position="519"/>
        <end position="529"/>
    </location>
</feature>
<sequence>MSKTNRRAESSKGSSFQYDSDDGLRAEIERITAPPCGPGRKRTSASDSDAPEKWKSNNATYCVACKEGGELLCCDMCPASFHLSCHEPPLSQEDLPSGKWMCNRCTRTPANQRCEKKKAGEYAENERNKTAIKRLFKEYEQKAEIGDPTTGYLDPLSLLAKTALAVNPEAYELPDELSGSRVPLPYDELRKSRNPVKNGICAYCQRFGRESIPLLSCDFCPLVWHLDCLTPPLAAPPKDKWMCPDHVEHLVDRCLLDSVSLTRRMELWNQYAQQPVDPAIVERSFSATIREKDRSQPAPPPTKKKRKERNSTLRDLCLVANSISRFEKSYALHCPQGPSTSNRSLNNRNFVNQKFEPMEVESNEIRDLIVSSLVATIFNTHEVKRNNPLANEAQQPLEPKLISSNECLGLIDMCMARFACSSDPRDRVIFQLASERLKQINRDVAVVGRRAAQPLKPVTLEQQLTEYNHHRESRKVDSEKTARRDRESATEGGPGRISWWEKAWPKENPSNTNSQHNSLKRETKSERRGAPSGRRGTRGRGRGRPPNTNGTTRETASTRELDSKRHGEKNERIDEEANTDANRSESRRSNSGGTDEPVTTSNRRGGGCKRDRGRGGMTGKRGRGGTRGGHTPTPTAPPPQARLQSPPPKTLSRRGRRPRHATAFSNASVNFSSSSIPKRSLKVPNFTLTLYTLNQIRKSLEEKELAQFQELDQSNRALLPERRFSEAELARLVRNQLIAQMRIAQITEPSTLANAFLLHHLSVAGRLPSTVLAQPSPSVKPPSLPFNIRTGITEKLPQNTWFPGAASIIHDHNYVLISINAVPYNGNGKQQSGTHSQPPPLQDEHLQPKSSHEKAEPALNEILDSVVEEVVRQAREHQRHQRAVLMDNVVDEVIRKGLTEREIEKLEASDDPNTSQEKRAVLMDNVVDEVIRKGLAEREIEKLEASGDPNTRREKRAERRRRARKRKRVQFERMQTEKVKTPVSRTELRRRIVYAQGEPSGIGRWLSCPYDSRHFDESLPLLAELHSDFGSTKPLAIQRELTTLGTDGSCHVQLDEMVDDFCYGIAQRHADIVFDMVKYRFELRVAAGERVFVNGVCYGGAEVEASQCICALEEKREIKPESRRVWLNNGDCIRLGCALLIFRSRYTS</sequence>
<dbReference type="SUPFAM" id="SSF57903">
    <property type="entry name" value="FYVE/PHD zinc finger"/>
    <property type="match status" value="2"/>
</dbReference>
<dbReference type="InterPro" id="IPR013083">
    <property type="entry name" value="Znf_RING/FYVE/PHD"/>
</dbReference>
<dbReference type="PANTHER" id="PTHR46309">
    <property type="entry name" value="PHD FINGER PROTEIN 12"/>
    <property type="match status" value="1"/>
</dbReference>
<feature type="compositionally biased region" description="Basic and acidic residues" evidence="5">
    <location>
        <begin position="1"/>
        <end position="10"/>
    </location>
</feature>
<evidence type="ECO:0000256" key="3">
    <source>
        <dbReference type="ARBA" id="ARBA00022833"/>
    </source>
</evidence>
<dbReference type="SMART" id="SM00249">
    <property type="entry name" value="PHD"/>
    <property type="match status" value="2"/>
</dbReference>
<dbReference type="Pfam" id="PF00628">
    <property type="entry name" value="PHD"/>
    <property type="match status" value="2"/>
</dbReference>
<evidence type="ECO:0000313" key="7">
    <source>
        <dbReference type="Proteomes" id="UP000887575"/>
    </source>
</evidence>
<feature type="compositionally biased region" description="Low complexity" evidence="5">
    <location>
        <begin position="544"/>
        <end position="553"/>
    </location>
</feature>
<feature type="compositionally biased region" description="Basic residues" evidence="5">
    <location>
        <begin position="651"/>
        <end position="660"/>
    </location>
</feature>
<dbReference type="WBParaSite" id="MBELARI_LOCUS10941">
    <property type="protein sequence ID" value="MBELARI_LOCUS10941"/>
    <property type="gene ID" value="MBELARI_LOCUS10941"/>
</dbReference>
<dbReference type="GO" id="GO:0070822">
    <property type="term" value="C:Sin3-type complex"/>
    <property type="evidence" value="ECO:0007669"/>
    <property type="project" value="TreeGrafter"/>
</dbReference>
<feature type="region of interest" description="Disordered" evidence="5">
    <location>
        <begin position="288"/>
        <end position="310"/>
    </location>
</feature>
<feature type="domain" description="PHD-type" evidence="6">
    <location>
        <begin position="59"/>
        <end position="108"/>
    </location>
</feature>
<dbReference type="CDD" id="cd15533">
    <property type="entry name" value="PHD1_PHF12"/>
    <property type="match status" value="1"/>
</dbReference>
<feature type="compositionally biased region" description="Basic residues" evidence="5">
    <location>
        <begin position="958"/>
        <end position="968"/>
    </location>
</feature>
<keyword evidence="1" id="KW-0479">Metal-binding</keyword>
<evidence type="ECO:0000256" key="2">
    <source>
        <dbReference type="ARBA" id="ARBA00022771"/>
    </source>
</evidence>
<protein>
    <recommendedName>
        <fullName evidence="6">PHD-type domain-containing protein</fullName>
    </recommendedName>
</protein>